<accession>A0A5B7JAK5</accession>
<name>A0A5B7JAK5_PORTR</name>
<protein>
    <submittedName>
        <fullName evidence="1">Uncharacterized protein</fullName>
    </submittedName>
</protein>
<evidence type="ECO:0000313" key="1">
    <source>
        <dbReference type="EMBL" id="MPC91695.1"/>
    </source>
</evidence>
<sequence>MLPLFYDNYHIGSIAEFMENVPEAQRVSEVETLVLWDGHVDGLVTVTSGGPCSSTSDDVISESYSKEILDVTGRRGTVEPYLLWGPRGLQAHGFESCSRSECRLGFLTRSNGFLTVGL</sequence>
<dbReference type="AlphaFoldDB" id="A0A5B7JAK5"/>
<organism evidence="1 2">
    <name type="scientific">Portunus trituberculatus</name>
    <name type="common">Swimming crab</name>
    <name type="synonym">Neptunus trituberculatus</name>
    <dbReference type="NCBI Taxonomy" id="210409"/>
    <lineage>
        <taxon>Eukaryota</taxon>
        <taxon>Metazoa</taxon>
        <taxon>Ecdysozoa</taxon>
        <taxon>Arthropoda</taxon>
        <taxon>Crustacea</taxon>
        <taxon>Multicrustacea</taxon>
        <taxon>Malacostraca</taxon>
        <taxon>Eumalacostraca</taxon>
        <taxon>Eucarida</taxon>
        <taxon>Decapoda</taxon>
        <taxon>Pleocyemata</taxon>
        <taxon>Brachyura</taxon>
        <taxon>Eubrachyura</taxon>
        <taxon>Portunoidea</taxon>
        <taxon>Portunidae</taxon>
        <taxon>Portuninae</taxon>
        <taxon>Portunus</taxon>
    </lineage>
</organism>
<reference evidence="1 2" key="1">
    <citation type="submission" date="2019-05" db="EMBL/GenBank/DDBJ databases">
        <title>Another draft genome of Portunus trituberculatus and its Hox gene families provides insights of decapod evolution.</title>
        <authorList>
            <person name="Jeong J.-H."/>
            <person name="Song I."/>
            <person name="Kim S."/>
            <person name="Choi T."/>
            <person name="Kim D."/>
            <person name="Ryu S."/>
            <person name="Kim W."/>
        </authorList>
    </citation>
    <scope>NUCLEOTIDE SEQUENCE [LARGE SCALE GENOMIC DNA]</scope>
    <source>
        <tissue evidence="1">Muscle</tissue>
    </source>
</reference>
<comment type="caution">
    <text evidence="1">The sequence shown here is derived from an EMBL/GenBank/DDBJ whole genome shotgun (WGS) entry which is preliminary data.</text>
</comment>
<dbReference type="EMBL" id="VSRR010088690">
    <property type="protein sequence ID" value="MPC91695.1"/>
    <property type="molecule type" value="Genomic_DNA"/>
</dbReference>
<proteinExistence type="predicted"/>
<gene>
    <name evidence="1" type="ORF">E2C01_086751</name>
</gene>
<dbReference type="Proteomes" id="UP000324222">
    <property type="component" value="Unassembled WGS sequence"/>
</dbReference>
<keyword evidence="2" id="KW-1185">Reference proteome</keyword>
<evidence type="ECO:0000313" key="2">
    <source>
        <dbReference type="Proteomes" id="UP000324222"/>
    </source>
</evidence>